<dbReference type="AlphaFoldDB" id="A0A7W2EL56"/>
<dbReference type="RefSeq" id="WP_182220133.1">
    <property type="nucleotide sequence ID" value="NZ_JACEZS010000023.1"/>
</dbReference>
<dbReference type="PANTHER" id="PTHR43737:SF1">
    <property type="entry name" value="DUF1501 DOMAIN-CONTAINING PROTEIN"/>
    <property type="match status" value="1"/>
</dbReference>
<evidence type="ECO:0000313" key="1">
    <source>
        <dbReference type="EMBL" id="MBA5607944.1"/>
    </source>
</evidence>
<dbReference type="Proteomes" id="UP000566711">
    <property type="component" value="Unassembled WGS sequence"/>
</dbReference>
<proteinExistence type="predicted"/>
<name>A0A7W2EL56_9BURK</name>
<dbReference type="Pfam" id="PF07394">
    <property type="entry name" value="DUF1501"/>
    <property type="match status" value="1"/>
</dbReference>
<organism evidence="1 2">
    <name type="scientific">Rugamonas fusca</name>
    <dbReference type="NCBI Taxonomy" id="2758568"/>
    <lineage>
        <taxon>Bacteria</taxon>
        <taxon>Pseudomonadati</taxon>
        <taxon>Pseudomonadota</taxon>
        <taxon>Betaproteobacteria</taxon>
        <taxon>Burkholderiales</taxon>
        <taxon>Oxalobacteraceae</taxon>
        <taxon>Telluria group</taxon>
        <taxon>Rugamonas</taxon>
    </lineage>
</organism>
<protein>
    <submittedName>
        <fullName evidence="1">DUF1501 domain-containing protein</fullName>
    </submittedName>
</protein>
<comment type="caution">
    <text evidence="1">The sequence shown here is derived from an EMBL/GenBank/DDBJ whole genome shotgun (WGS) entry which is preliminary data.</text>
</comment>
<keyword evidence="2" id="KW-1185">Reference proteome</keyword>
<gene>
    <name evidence="1" type="ORF">H3H36_21535</name>
</gene>
<reference evidence="1 2" key="1">
    <citation type="submission" date="2020-07" db="EMBL/GenBank/DDBJ databases">
        <title>Novel species isolated from subtropical streams in China.</title>
        <authorList>
            <person name="Lu H."/>
        </authorList>
    </citation>
    <scope>NUCLEOTIDE SEQUENCE [LARGE SCALE GENOMIC DNA]</scope>
    <source>
        <strain evidence="1 2">FT3S</strain>
    </source>
</reference>
<dbReference type="InterPro" id="IPR010869">
    <property type="entry name" value="DUF1501"/>
</dbReference>
<accession>A0A7W2EL56</accession>
<dbReference type="EMBL" id="JACEZS010000023">
    <property type="protein sequence ID" value="MBA5607944.1"/>
    <property type="molecule type" value="Genomic_DNA"/>
</dbReference>
<evidence type="ECO:0000313" key="2">
    <source>
        <dbReference type="Proteomes" id="UP000566711"/>
    </source>
</evidence>
<sequence length="413" mass="43537">MQRRDFMHALAAGAGLVIPLGRHAWAATPAEGGGNGRRLIVIMLRGAVDGLSVVAPVGDPNYARLRPNIALARPGTEGGALELDGYFGLHPALAPLLPLWEQKKLAFVHASGSPDATRSHFDAQDYMESGTPGAKATADGWMNRLAGALPGAATPTRALSIGPTMPRILSGRAPAVNLASGAAGTRANVLDRPALGRAFDQLYANHTRFGRAYQAGRDAHQEVMMAAADMEMQMADGGAPLPNGFPDDAARLATLMRNDPNIQLAFVALGGWDTHANQGAARGQLANHLAPLGQGLEVLARRLGPLFDQSTIVVMSEFGRTARENGNGGTDHGHGNAMWVLGGGVAGGRVYGEWRGLGEDQLNEGRDLPVTTDFRTVLAQLAQRRLGLAQRQLAQLFPNMPAQRAGFSVLRSS</sequence>
<dbReference type="PANTHER" id="PTHR43737">
    <property type="entry name" value="BLL7424 PROTEIN"/>
    <property type="match status" value="1"/>
</dbReference>